<evidence type="ECO:0000256" key="1">
    <source>
        <dbReference type="SAM" id="MobiDB-lite"/>
    </source>
</evidence>
<reference evidence="2 3" key="1">
    <citation type="journal article" date="2018" name="Front. Plant Sci.">
        <title>Red Clover (Trifolium pratense) and Zigzag Clover (T. medium) - A Picture of Genomic Similarities and Differences.</title>
        <authorList>
            <person name="Dluhosova J."/>
            <person name="Istvanek J."/>
            <person name="Nedelnik J."/>
            <person name="Repkova J."/>
        </authorList>
    </citation>
    <scope>NUCLEOTIDE SEQUENCE [LARGE SCALE GENOMIC DNA]</scope>
    <source>
        <strain evidence="3">cv. 10/8</strain>
        <tissue evidence="2">Leaf</tissue>
    </source>
</reference>
<dbReference type="EMBL" id="LXQA010997681">
    <property type="protein sequence ID" value="MCI80527.1"/>
    <property type="molecule type" value="Genomic_DNA"/>
</dbReference>
<feature type="region of interest" description="Disordered" evidence="1">
    <location>
        <begin position="20"/>
        <end position="39"/>
    </location>
</feature>
<feature type="non-terminal residue" evidence="2">
    <location>
        <position position="58"/>
    </location>
</feature>
<proteinExistence type="predicted"/>
<organism evidence="2 3">
    <name type="scientific">Trifolium medium</name>
    <dbReference type="NCBI Taxonomy" id="97028"/>
    <lineage>
        <taxon>Eukaryota</taxon>
        <taxon>Viridiplantae</taxon>
        <taxon>Streptophyta</taxon>
        <taxon>Embryophyta</taxon>
        <taxon>Tracheophyta</taxon>
        <taxon>Spermatophyta</taxon>
        <taxon>Magnoliopsida</taxon>
        <taxon>eudicotyledons</taxon>
        <taxon>Gunneridae</taxon>
        <taxon>Pentapetalae</taxon>
        <taxon>rosids</taxon>
        <taxon>fabids</taxon>
        <taxon>Fabales</taxon>
        <taxon>Fabaceae</taxon>
        <taxon>Papilionoideae</taxon>
        <taxon>50 kb inversion clade</taxon>
        <taxon>NPAAA clade</taxon>
        <taxon>Hologalegina</taxon>
        <taxon>IRL clade</taxon>
        <taxon>Trifolieae</taxon>
        <taxon>Trifolium</taxon>
    </lineage>
</organism>
<keyword evidence="3" id="KW-1185">Reference proteome</keyword>
<sequence length="58" mass="6692">MEVVDKNLASIEEEYTAAKDKLSKDIEDPRTSQEEEITRLKKEYEDKLGKVKEDYAAA</sequence>
<evidence type="ECO:0000313" key="3">
    <source>
        <dbReference type="Proteomes" id="UP000265520"/>
    </source>
</evidence>
<accession>A0A392UXE5</accession>
<dbReference type="AlphaFoldDB" id="A0A392UXE5"/>
<dbReference type="Proteomes" id="UP000265520">
    <property type="component" value="Unassembled WGS sequence"/>
</dbReference>
<name>A0A392UXE5_9FABA</name>
<comment type="caution">
    <text evidence="2">The sequence shown here is derived from an EMBL/GenBank/DDBJ whole genome shotgun (WGS) entry which is preliminary data.</text>
</comment>
<protein>
    <submittedName>
        <fullName evidence="2">Uncharacterized protein</fullName>
    </submittedName>
</protein>
<evidence type="ECO:0000313" key="2">
    <source>
        <dbReference type="EMBL" id="MCI80527.1"/>
    </source>
</evidence>